<feature type="compositionally biased region" description="Low complexity" evidence="5">
    <location>
        <begin position="96"/>
        <end position="105"/>
    </location>
</feature>
<keyword evidence="4" id="KW-0479">Metal-binding</keyword>
<feature type="compositionally biased region" description="Polar residues" evidence="5">
    <location>
        <begin position="144"/>
        <end position="153"/>
    </location>
</feature>
<dbReference type="PROSITE" id="PS50157">
    <property type="entry name" value="ZINC_FINGER_C2H2_2"/>
    <property type="match status" value="1"/>
</dbReference>
<dbReference type="InterPro" id="IPR027417">
    <property type="entry name" value="P-loop_NTPase"/>
</dbReference>
<feature type="compositionally biased region" description="Polar residues" evidence="5">
    <location>
        <begin position="113"/>
        <end position="128"/>
    </location>
</feature>
<comment type="caution">
    <text evidence="7">The sequence shown here is derived from an EMBL/GenBank/DDBJ whole genome shotgun (WGS) entry which is preliminary data.</text>
</comment>
<keyword evidence="4" id="KW-0862">Zinc</keyword>
<dbReference type="InterPro" id="IPR012462">
    <property type="entry name" value="UFSP1/2_DUB_cat"/>
</dbReference>
<dbReference type="PROSITE" id="PS00028">
    <property type="entry name" value="ZINC_FINGER_C2H2_1"/>
    <property type="match status" value="2"/>
</dbReference>
<evidence type="ECO:0000313" key="7">
    <source>
        <dbReference type="EMBL" id="KAI2655114.1"/>
    </source>
</evidence>
<dbReference type="Pfam" id="PF00685">
    <property type="entry name" value="Sulfotransfer_1"/>
    <property type="match status" value="1"/>
</dbReference>
<evidence type="ECO:0000256" key="5">
    <source>
        <dbReference type="SAM" id="MobiDB-lite"/>
    </source>
</evidence>
<feature type="region of interest" description="Disordered" evidence="5">
    <location>
        <begin position="95"/>
        <end position="175"/>
    </location>
</feature>
<dbReference type="Gene3D" id="3.90.70.130">
    <property type="match status" value="1"/>
</dbReference>
<dbReference type="Gene3D" id="3.40.50.300">
    <property type="entry name" value="P-loop containing nucleotide triphosphate hydrolases"/>
    <property type="match status" value="1"/>
</dbReference>
<dbReference type="EMBL" id="JACTAM010000016">
    <property type="protein sequence ID" value="KAI2655114.1"/>
    <property type="molecule type" value="Genomic_DNA"/>
</dbReference>
<accession>A0ABQ8LWV7</accession>
<keyword evidence="3" id="KW-0378">Hydrolase</keyword>
<dbReference type="SMART" id="SM00355">
    <property type="entry name" value="ZnF_C2H2"/>
    <property type="match status" value="4"/>
</dbReference>
<dbReference type="InterPro" id="IPR000863">
    <property type="entry name" value="Sulfotransferase_dom"/>
</dbReference>
<dbReference type="Pfam" id="PF07910">
    <property type="entry name" value="Peptidase_C78"/>
    <property type="match status" value="1"/>
</dbReference>
<sequence length="977" mass="110778">MPVCDICCEELPSEAEMRTHLLLSHMENVMACPFCSLSGVTYDELSFHINTAHIEKDCQDMSATVVDSGQKNSKNWIVQSPNSTKTSIVKNIEKVSQASPQSPSQVNGMATPITGTSLSQGTSASLKSSPPAADTASGAVKLVRTTQTSSTNPNREREDGRRKSKQKRLSSPNKEGCFQCPMCSLVCKDCFILQEHVELHLQDQDAAKGAASEVGTSTKASSASNGRSGMMRYECPMCSLSCSSSSSLQEHVELHLEYGSASATGHSSEDLTLARKLQEEEEQKWKEAETRQEAEDFKKLQKQFGLDNSGGYRKQMERNMERAVSRGQMVPAEFHRKKAEMLESLASGVDDGRSRTSGLMGALYRYYQRDVSDCAHVWLCAETDHYSSSEGDKGWGCGYRNFQMLLSSLHRLEQYNLLPDSVPSIPRVQGLIEEAWGQGADPQGASHFNNRLRGTRAWIGATEIYAVLTSLSVKARIIDFHKPTGPGDTHPRLFEWVKQYFSHSASRSARLPPKVVQTTLPPIYLQHQGHSRSIIGVEQKVNGSLCLLLFDPGCAPKEMRRVLSQDTAANIVRRMRKFPGSLKHRQYQVVVVEGLLTPEEKQILPSLLCFLTKCFICQNTLPDLIRAEKSQDEHESHSYSRGDREKERWQLVLLFTAQIMKVDCIDWPRSHRTRFCKSLNQSGGETSDYKLVPLRGFNLISGIHNPEAVDKIQNFEIRDSDVFVITYPKSGTIWLQQILSLIEVKGDVTATRDQLNSDRIPWIELVESEKQFDSAPSPRIRVSHLAYKFMPLQLKQKKGKVIYVARNPKDALVSYYHFHKYANMLETPKDFDSFFEKFMEGNVYGNCWFEHVKGWYSHKDEMNFLYITYEDMIKDLRSVVEKIISFLERDLTTQQLNDVVEHSTFKNMKTNPQANYQQVPVILLNHQLGAFLRKGTVGDWKNYFTVAQNERFDKVYQQKMKDVPLSFKWDMSELITP</sequence>
<gene>
    <name evidence="7" type="ORF">H4Q32_017441</name>
</gene>
<protein>
    <submittedName>
        <fullName evidence="7">Zinc finger-containing ubiquitin peptidase 1</fullName>
    </submittedName>
</protein>
<dbReference type="SUPFAM" id="SSF57667">
    <property type="entry name" value="beta-beta-alpha zinc fingers"/>
    <property type="match status" value="1"/>
</dbReference>
<keyword evidence="2" id="KW-0808">Transferase</keyword>
<evidence type="ECO:0000256" key="4">
    <source>
        <dbReference type="PROSITE-ProRule" id="PRU00042"/>
    </source>
</evidence>
<reference evidence="7 8" key="1">
    <citation type="submission" date="2022-01" db="EMBL/GenBank/DDBJ databases">
        <title>A high-quality chromosome-level genome assembly of rohu carp, Labeo rohita.</title>
        <authorList>
            <person name="Arick M.A. II"/>
            <person name="Hsu C.-Y."/>
            <person name="Magbanua Z."/>
            <person name="Pechanova O."/>
            <person name="Grover C."/>
            <person name="Miller E."/>
            <person name="Thrash A."/>
            <person name="Ezzel L."/>
            <person name="Alam S."/>
            <person name="Benzie J."/>
            <person name="Hamilton M."/>
            <person name="Karsi A."/>
            <person name="Lawrence M.L."/>
            <person name="Peterson D.G."/>
        </authorList>
    </citation>
    <scope>NUCLEOTIDE SEQUENCE [LARGE SCALE GENOMIC DNA]</scope>
    <source>
        <strain evidence="8">BAU-BD-2019</strain>
        <tissue evidence="7">Blood</tissue>
    </source>
</reference>
<comment type="similarity">
    <text evidence="1">Belongs to the sulfotransferase 1 family.</text>
</comment>
<dbReference type="InterPro" id="IPR036236">
    <property type="entry name" value="Znf_C2H2_sf"/>
</dbReference>
<name>A0ABQ8LWV7_LABRO</name>
<dbReference type="InterPro" id="IPR013087">
    <property type="entry name" value="Znf_C2H2_type"/>
</dbReference>
<keyword evidence="4" id="KW-0863">Zinc-finger</keyword>
<feature type="domain" description="C2H2-type" evidence="6">
    <location>
        <begin position="233"/>
        <end position="255"/>
    </location>
</feature>
<evidence type="ECO:0000313" key="8">
    <source>
        <dbReference type="Proteomes" id="UP000830375"/>
    </source>
</evidence>
<dbReference type="SUPFAM" id="SSF52540">
    <property type="entry name" value="P-loop containing nucleoside triphosphate hydrolases"/>
    <property type="match status" value="1"/>
</dbReference>
<evidence type="ECO:0000256" key="3">
    <source>
        <dbReference type="ARBA" id="ARBA00022801"/>
    </source>
</evidence>
<proteinExistence type="inferred from homology"/>
<dbReference type="Gene3D" id="3.30.160.60">
    <property type="entry name" value="Classic Zinc Finger"/>
    <property type="match status" value="1"/>
</dbReference>
<dbReference type="Proteomes" id="UP000830375">
    <property type="component" value="Unassembled WGS sequence"/>
</dbReference>
<keyword evidence="8" id="KW-1185">Reference proteome</keyword>
<dbReference type="PANTHER" id="PTHR11783">
    <property type="entry name" value="SULFOTRANSFERASE SULT"/>
    <property type="match status" value="1"/>
</dbReference>
<organism evidence="7 8">
    <name type="scientific">Labeo rohita</name>
    <name type="common">Indian major carp</name>
    <name type="synonym">Cyprinus rohita</name>
    <dbReference type="NCBI Taxonomy" id="84645"/>
    <lineage>
        <taxon>Eukaryota</taxon>
        <taxon>Metazoa</taxon>
        <taxon>Chordata</taxon>
        <taxon>Craniata</taxon>
        <taxon>Vertebrata</taxon>
        <taxon>Euteleostomi</taxon>
        <taxon>Actinopterygii</taxon>
        <taxon>Neopterygii</taxon>
        <taxon>Teleostei</taxon>
        <taxon>Ostariophysi</taxon>
        <taxon>Cypriniformes</taxon>
        <taxon>Cyprinidae</taxon>
        <taxon>Labeoninae</taxon>
        <taxon>Labeonini</taxon>
        <taxon>Labeo</taxon>
    </lineage>
</organism>
<evidence type="ECO:0000256" key="2">
    <source>
        <dbReference type="ARBA" id="ARBA00022679"/>
    </source>
</evidence>
<evidence type="ECO:0000256" key="1">
    <source>
        <dbReference type="ARBA" id="ARBA00005771"/>
    </source>
</evidence>
<evidence type="ECO:0000259" key="6">
    <source>
        <dbReference type="PROSITE" id="PS50157"/>
    </source>
</evidence>